<dbReference type="SUPFAM" id="SSF57783">
    <property type="entry name" value="Zinc beta-ribbon"/>
    <property type="match status" value="1"/>
</dbReference>
<evidence type="ECO:0000313" key="2">
    <source>
        <dbReference type="EMBL" id="CAG8569427.1"/>
    </source>
</evidence>
<proteinExistence type="predicted"/>
<comment type="caution">
    <text evidence="2">The sequence shown here is derived from an EMBL/GenBank/DDBJ whole genome shotgun (WGS) entry which is preliminary data.</text>
</comment>
<feature type="region of interest" description="Disordered" evidence="1">
    <location>
        <begin position="115"/>
        <end position="156"/>
    </location>
</feature>
<sequence>MSQPLTSTRFCATCRNLLRPIINHGSERLLMCCPTCRYYEEAQQEDRRVFVKVFSRGSNNLCESLETNLALDPTLKRCIIDCIQCEMKTTAVEVHSRSNEKMDVKCVCERCRTSQDPPRPIKLRREKTAEEEEMGRETGEGAFVGQDQRNLSDFAF</sequence>
<dbReference type="OrthoDB" id="10453936at2759"/>
<name>A0A9N9FXC0_9GLOM</name>
<accession>A0A9N9FXC0</accession>
<reference evidence="2" key="1">
    <citation type="submission" date="2021-06" db="EMBL/GenBank/DDBJ databases">
        <authorList>
            <person name="Kallberg Y."/>
            <person name="Tangrot J."/>
            <person name="Rosling A."/>
        </authorList>
    </citation>
    <scope>NUCLEOTIDE SEQUENCE</scope>
    <source>
        <strain evidence="2">CL551</strain>
    </source>
</reference>
<evidence type="ECO:0000256" key="1">
    <source>
        <dbReference type="SAM" id="MobiDB-lite"/>
    </source>
</evidence>
<keyword evidence="3" id="KW-1185">Reference proteome</keyword>
<feature type="compositionally biased region" description="Polar residues" evidence="1">
    <location>
        <begin position="147"/>
        <end position="156"/>
    </location>
</feature>
<dbReference type="Proteomes" id="UP000789342">
    <property type="component" value="Unassembled WGS sequence"/>
</dbReference>
<gene>
    <name evidence="2" type="ORF">AMORRO_LOCUS6393</name>
</gene>
<dbReference type="EMBL" id="CAJVPV010004247">
    <property type="protein sequence ID" value="CAG8569427.1"/>
    <property type="molecule type" value="Genomic_DNA"/>
</dbReference>
<protein>
    <submittedName>
        <fullName evidence="2">1379_t:CDS:1</fullName>
    </submittedName>
</protein>
<organism evidence="2 3">
    <name type="scientific">Acaulospora morrowiae</name>
    <dbReference type="NCBI Taxonomy" id="94023"/>
    <lineage>
        <taxon>Eukaryota</taxon>
        <taxon>Fungi</taxon>
        <taxon>Fungi incertae sedis</taxon>
        <taxon>Mucoromycota</taxon>
        <taxon>Glomeromycotina</taxon>
        <taxon>Glomeromycetes</taxon>
        <taxon>Diversisporales</taxon>
        <taxon>Acaulosporaceae</taxon>
        <taxon>Acaulospora</taxon>
    </lineage>
</organism>
<dbReference type="Gene3D" id="2.20.25.10">
    <property type="match status" value="1"/>
</dbReference>
<evidence type="ECO:0000313" key="3">
    <source>
        <dbReference type="Proteomes" id="UP000789342"/>
    </source>
</evidence>
<dbReference type="AlphaFoldDB" id="A0A9N9FXC0"/>